<protein>
    <submittedName>
        <fullName evidence="1">Uncharacterized protein</fullName>
    </submittedName>
</protein>
<accession>A0AAV7TX37</accession>
<proteinExistence type="predicted"/>
<name>A0AAV7TX37_PLEWA</name>
<evidence type="ECO:0000313" key="2">
    <source>
        <dbReference type="Proteomes" id="UP001066276"/>
    </source>
</evidence>
<gene>
    <name evidence="1" type="ORF">NDU88_006432</name>
</gene>
<reference evidence="1" key="1">
    <citation type="journal article" date="2022" name="bioRxiv">
        <title>Sequencing and chromosome-scale assembly of the giantPleurodeles waltlgenome.</title>
        <authorList>
            <person name="Brown T."/>
            <person name="Elewa A."/>
            <person name="Iarovenko S."/>
            <person name="Subramanian E."/>
            <person name="Araus A.J."/>
            <person name="Petzold A."/>
            <person name="Susuki M."/>
            <person name="Suzuki K.-i.T."/>
            <person name="Hayashi T."/>
            <person name="Toyoda A."/>
            <person name="Oliveira C."/>
            <person name="Osipova E."/>
            <person name="Leigh N.D."/>
            <person name="Simon A."/>
            <person name="Yun M.H."/>
        </authorList>
    </citation>
    <scope>NUCLEOTIDE SEQUENCE</scope>
    <source>
        <strain evidence="1">20211129_DDA</strain>
        <tissue evidence="1">Liver</tissue>
    </source>
</reference>
<keyword evidence="2" id="KW-1185">Reference proteome</keyword>
<comment type="caution">
    <text evidence="1">The sequence shown here is derived from an EMBL/GenBank/DDBJ whole genome shotgun (WGS) entry which is preliminary data.</text>
</comment>
<dbReference type="Proteomes" id="UP001066276">
    <property type="component" value="Chromosome 3_2"/>
</dbReference>
<organism evidence="1 2">
    <name type="scientific">Pleurodeles waltl</name>
    <name type="common">Iberian ribbed newt</name>
    <dbReference type="NCBI Taxonomy" id="8319"/>
    <lineage>
        <taxon>Eukaryota</taxon>
        <taxon>Metazoa</taxon>
        <taxon>Chordata</taxon>
        <taxon>Craniata</taxon>
        <taxon>Vertebrata</taxon>
        <taxon>Euteleostomi</taxon>
        <taxon>Amphibia</taxon>
        <taxon>Batrachia</taxon>
        <taxon>Caudata</taxon>
        <taxon>Salamandroidea</taxon>
        <taxon>Salamandridae</taxon>
        <taxon>Pleurodelinae</taxon>
        <taxon>Pleurodeles</taxon>
    </lineage>
</organism>
<dbReference type="EMBL" id="JANPWB010000006">
    <property type="protein sequence ID" value="KAJ1181222.1"/>
    <property type="molecule type" value="Genomic_DNA"/>
</dbReference>
<evidence type="ECO:0000313" key="1">
    <source>
        <dbReference type="EMBL" id="KAJ1181222.1"/>
    </source>
</evidence>
<dbReference type="AlphaFoldDB" id="A0AAV7TX37"/>
<sequence length="78" mass="8750">MGCGLLLGRASSRFVALLLRFALRGGRPHPIAQRLRFRAVLGKEEDGDVDKYEEWLFASVSESSVGAIKEEEWKQADE</sequence>